<dbReference type="RefSeq" id="WP_342690299.1">
    <property type="nucleotide sequence ID" value="NZ_JBCGDP010000001.1"/>
</dbReference>
<proteinExistence type="predicted"/>
<sequence length="433" mass="49527">MLKLNAKIRVYDTVRGIPSPKFYEFTYVKNVEISSSYKTLTDTATIEMPQKVYTDTKGFDQSLFANASGAQKTIHDFFKLESFIEIFLGYDDDYKPAFRGYVTGVQTDVNVRISCEDVMYAFKKVKAVKDNDVQDKNDMYNVVSTNPTTNVESFNPKMFFEKRIKELKLPFKVNALDEELGNVMINRDQSLAQVFEMLKDKGIYTYFKTEASGPVLTITNNPQQHTATELAGFIDRNFIKSPLAGAVVKKLINQGLSLLKSQLSKMTRSDSDVFSGEVRFKFRYNIIEDKLTVVNESTKNTRVRVEKYFKNSNTPVYIELGDPNGQLIKTHVLHNDNEDLPKDIEAFEKATTEATSVLYQYGALRAMQSKPNGFEGYFLTFGEPFVRPTDKVILENAKDKEKNGTFQVEKVERSYGENGYRQKIYIGRRVETV</sequence>
<dbReference type="EMBL" id="JBCGDP010000001">
    <property type="protein sequence ID" value="MEM0575161.1"/>
    <property type="molecule type" value="Genomic_DNA"/>
</dbReference>
<organism evidence="1 2">
    <name type="scientific">Flavobacterium polysaccharolyticum</name>
    <dbReference type="NCBI Taxonomy" id="3133148"/>
    <lineage>
        <taxon>Bacteria</taxon>
        <taxon>Pseudomonadati</taxon>
        <taxon>Bacteroidota</taxon>
        <taxon>Flavobacteriia</taxon>
        <taxon>Flavobacteriales</taxon>
        <taxon>Flavobacteriaceae</taxon>
        <taxon>Flavobacterium</taxon>
    </lineage>
</organism>
<keyword evidence="2" id="KW-1185">Reference proteome</keyword>
<dbReference type="Proteomes" id="UP001468798">
    <property type="component" value="Unassembled WGS sequence"/>
</dbReference>
<evidence type="ECO:0008006" key="3">
    <source>
        <dbReference type="Google" id="ProtNLM"/>
    </source>
</evidence>
<comment type="caution">
    <text evidence="1">The sequence shown here is derived from an EMBL/GenBank/DDBJ whole genome shotgun (WGS) entry which is preliminary data.</text>
</comment>
<accession>A0ABU9NIL8</accession>
<reference evidence="1 2" key="1">
    <citation type="submission" date="2024-03" db="EMBL/GenBank/DDBJ databases">
        <title>Two novel species of the genus Flavobacterium exhibiting potentially degradation of complex polysaccharides.</title>
        <authorList>
            <person name="Lian X."/>
        </authorList>
    </citation>
    <scope>NUCLEOTIDE SEQUENCE [LARGE SCALE GENOMIC DNA]</scope>
    <source>
        <strain evidence="1 2">N6</strain>
    </source>
</reference>
<evidence type="ECO:0000313" key="2">
    <source>
        <dbReference type="Proteomes" id="UP001468798"/>
    </source>
</evidence>
<gene>
    <name evidence="1" type="ORF">WFZ86_01520</name>
</gene>
<protein>
    <recommendedName>
        <fullName evidence="3">Phage late control gene D protein (GPD)</fullName>
    </recommendedName>
</protein>
<name>A0ABU9NIL8_9FLAO</name>
<evidence type="ECO:0000313" key="1">
    <source>
        <dbReference type="EMBL" id="MEM0575161.1"/>
    </source>
</evidence>